<keyword evidence="4" id="KW-0175">Coiled coil</keyword>
<reference evidence="9" key="2">
    <citation type="submission" date="2019-09" db="UniProtKB">
        <authorList>
            <consortium name="WormBaseParasite"/>
        </authorList>
    </citation>
    <scope>IDENTIFICATION</scope>
</reference>
<feature type="region of interest" description="Disordered" evidence="5">
    <location>
        <begin position="473"/>
        <end position="494"/>
    </location>
</feature>
<dbReference type="Pfam" id="PF16755">
    <property type="entry name" value="Beta-prop_NUP159_NUP214"/>
    <property type="match status" value="1"/>
</dbReference>
<feature type="coiled-coil region" evidence="4">
    <location>
        <begin position="555"/>
        <end position="592"/>
    </location>
</feature>
<sequence length="1182" mass="124038">MIQLVAFRSSITHQPTTNSNVQTKVTTLEPKGDIVSIGLNADETLLGVLGSTPQGCFVFVYDVRTLSADVPGEAFPLSTVRVGNSASKGLAFEWNPALPDTFAASDNERTLSVAKIDLQNSSKYSVLGEKKLETNVSEISWSPKGKQLVVGDSRGKIYQLKPELELVRMTNAPENAGSVVVVNLSWLSTTDWLVAYSNQEMTTSGTFMLSIKKDKPPSWTPMNFPAQSSLGITRRLLVDWNVALVVCPSSAELVVVCKPTSATAWTTSCIASVPRPSNTAFAIGVAVDLSSQNPVSVGDGSTRRLPVVVVLNSDGSLVSFQLMPPSKDFPDCNISPDGVDVSKITNGLRQTVASSNVAAPVGVSASPVQQTSLFGSFALKKTDSPSLPPAITTTSTTAPSFGIFGGAQAPASSASATLTQTLPSGGAVTQSAATSFQKPLSGGLFSGFQGFASGEKPAAASLCLAPQTQSSVSSGASFQKATSPVKQEGPDPAEVAKAAVAAARASAKKSIEEFSANWHEFHSDLHAFVINMQRVGGFINESIASLTHTDNMETVDEIHRMIVELDDEMNAMQEMLADRRNLVSERMAFEEEFRDSHLNLRHAIDPFERIQSERVLQKYEDFTLKMHEAKKLIAATRKISVACKPRRVAEFDPKFEGRMHDSMKNLSRFAATLRSRVDELERKALLNTTSGASSNPNMSSTTFAEAPSAVFTCSYPPPVRLERGKSRAELRARLLEVLNAKKGVKATIKKLEALRIDSAPSDDTLSSSFLNASNLESSLLQKITSPLKPKAVSSMRNASTQADAPVQPASAAQPIPSSKADSSLLFSGFSTSLLDDKKSTGTGGSTNKEKKDEKQSATIGEKASTEATEGEKKEEKRTSLFGTLSSSGSAEKKEDKPTSLFGGIGSSTSEKKEEKQTIFGGTATGLSAEKKDDKPSLFVIPGSSTEKKDEKPFSSLFGGASATPNVEKKEEKPFSSLFGGAAATANAEKKDEGKPSIFGGMGEPSSFAPSATTTQGTPTTTQAQTSAQTSAFGSIFGSKPSATAGATASTSPPTSVTFSFKPKTTTAETTQPAATSAVFNFGSKPAGTTLGFAAAAATAAPSVDADEGMDDDGAAGGATSQTTGSIFGGGFMRFSGNKNLFGGASTGGGSSLFGGGMTSQSQPKPSSLFGGGQHASSFSTWR</sequence>
<dbReference type="AlphaFoldDB" id="A0A3P8EJY8"/>
<feature type="compositionally biased region" description="Low complexity" evidence="5">
    <location>
        <begin position="1008"/>
        <end position="1028"/>
    </location>
</feature>
<dbReference type="InterPro" id="IPR015943">
    <property type="entry name" value="WD40/YVTN_repeat-like_dom_sf"/>
</dbReference>
<evidence type="ECO:0000256" key="2">
    <source>
        <dbReference type="ARBA" id="ARBA00022448"/>
    </source>
</evidence>
<feature type="compositionally biased region" description="Basic and acidic residues" evidence="5">
    <location>
        <begin position="869"/>
        <end position="878"/>
    </location>
</feature>
<feature type="compositionally biased region" description="Acidic residues" evidence="5">
    <location>
        <begin position="1104"/>
        <end position="1113"/>
    </location>
</feature>
<evidence type="ECO:0000256" key="4">
    <source>
        <dbReference type="SAM" id="Coils"/>
    </source>
</evidence>
<accession>A0A3P8EJY8</accession>
<reference evidence="7 8" key="1">
    <citation type="submission" date="2018-11" db="EMBL/GenBank/DDBJ databases">
        <authorList>
            <consortium name="Pathogen Informatics"/>
        </authorList>
    </citation>
    <scope>NUCLEOTIDE SEQUENCE [LARGE SCALE GENOMIC DNA]</scope>
</reference>
<feature type="region of interest" description="Disordered" evidence="5">
    <location>
        <begin position="1103"/>
        <end position="1122"/>
    </location>
</feature>
<comment type="subcellular location">
    <subcellularLocation>
        <location evidence="1">Nucleus</location>
    </subcellularLocation>
</comment>
<evidence type="ECO:0000313" key="8">
    <source>
        <dbReference type="Proteomes" id="UP000050761"/>
    </source>
</evidence>
<dbReference type="SUPFAM" id="SSF117289">
    <property type="entry name" value="Nucleoporin domain"/>
    <property type="match status" value="1"/>
</dbReference>
<protein>
    <submittedName>
        <fullName evidence="9">ANAPC4_WD40 domain-containing protein</fullName>
    </submittedName>
</protein>
<dbReference type="Proteomes" id="UP000050761">
    <property type="component" value="Unassembled WGS sequence"/>
</dbReference>
<feature type="region of interest" description="Disordered" evidence="5">
    <location>
        <begin position="1151"/>
        <end position="1182"/>
    </location>
</feature>
<dbReference type="OrthoDB" id="248320at2759"/>
<dbReference type="GO" id="GO:0005634">
    <property type="term" value="C:nucleus"/>
    <property type="evidence" value="ECO:0007669"/>
    <property type="project" value="UniProtKB-SubCell"/>
</dbReference>
<organism evidence="7">
    <name type="scientific">Heligmosomoides polygyrus</name>
    <name type="common">Parasitic roundworm</name>
    <dbReference type="NCBI Taxonomy" id="6339"/>
    <lineage>
        <taxon>Eukaryota</taxon>
        <taxon>Metazoa</taxon>
        <taxon>Ecdysozoa</taxon>
        <taxon>Nematoda</taxon>
        <taxon>Chromadorea</taxon>
        <taxon>Rhabditida</taxon>
        <taxon>Rhabditina</taxon>
        <taxon>Rhabditomorpha</taxon>
        <taxon>Strongyloidea</taxon>
        <taxon>Heligmosomidae</taxon>
        <taxon>Heligmosomoides</taxon>
    </lineage>
</organism>
<evidence type="ECO:0000313" key="9">
    <source>
        <dbReference type="WBParaSite" id="HPBE_0001692201-mRNA-1"/>
    </source>
</evidence>
<feature type="region of interest" description="Disordered" evidence="5">
    <location>
        <begin position="836"/>
        <end position="1028"/>
    </location>
</feature>
<dbReference type="InterPro" id="IPR039462">
    <property type="entry name" value="Nup159/Nup146_N"/>
</dbReference>
<feature type="compositionally biased region" description="Low complexity" evidence="5">
    <location>
        <begin position="879"/>
        <end position="889"/>
    </location>
</feature>
<gene>
    <name evidence="7" type="ORF">HPBE_LOCUS16921</name>
</gene>
<evidence type="ECO:0000256" key="5">
    <source>
        <dbReference type="SAM" id="MobiDB-lite"/>
    </source>
</evidence>
<evidence type="ECO:0000313" key="7">
    <source>
        <dbReference type="EMBL" id="VDP07416.1"/>
    </source>
</evidence>
<name>A0A3P8EJY8_HELPZ</name>
<dbReference type="WBParaSite" id="HPBE_0001692201-mRNA-1">
    <property type="protein sequence ID" value="HPBE_0001692201-mRNA-1"/>
    <property type="gene ID" value="HPBE_0001692201"/>
</dbReference>
<keyword evidence="2" id="KW-0813">Transport</keyword>
<feature type="compositionally biased region" description="Polar residues" evidence="5">
    <location>
        <begin position="473"/>
        <end position="485"/>
    </location>
</feature>
<feature type="region of interest" description="Disordered" evidence="5">
    <location>
        <begin position="790"/>
        <end position="818"/>
    </location>
</feature>
<proteinExistence type="predicted"/>
<evidence type="ECO:0000259" key="6">
    <source>
        <dbReference type="Pfam" id="PF16755"/>
    </source>
</evidence>
<keyword evidence="8" id="KW-1185">Reference proteome</keyword>
<dbReference type="Gene3D" id="2.130.10.10">
    <property type="entry name" value="YVTN repeat-like/Quinoprotein amine dehydrogenase"/>
    <property type="match status" value="1"/>
</dbReference>
<keyword evidence="3" id="KW-0539">Nucleus</keyword>
<evidence type="ECO:0000256" key="3">
    <source>
        <dbReference type="ARBA" id="ARBA00023242"/>
    </source>
</evidence>
<evidence type="ECO:0000256" key="1">
    <source>
        <dbReference type="ARBA" id="ARBA00004123"/>
    </source>
</evidence>
<feature type="region of interest" description="Disordered" evidence="5">
    <location>
        <begin position="1041"/>
        <end position="1060"/>
    </location>
</feature>
<feature type="domain" description="Nucleoporin Nup159/Nup146 N-terminal" evidence="6">
    <location>
        <begin position="7"/>
        <end position="317"/>
    </location>
</feature>
<dbReference type="EMBL" id="UZAH01029686">
    <property type="protein sequence ID" value="VDP07416.1"/>
    <property type="molecule type" value="Genomic_DNA"/>
</dbReference>